<dbReference type="EMBL" id="CP002838">
    <property type="protein sequence ID" value="AEM39494.1"/>
    <property type="molecule type" value="Genomic_DNA"/>
</dbReference>
<dbReference type="GeneID" id="11138826"/>
<evidence type="ECO:0000313" key="12">
    <source>
        <dbReference type="EMBL" id="AEM39494.1"/>
    </source>
</evidence>
<evidence type="ECO:0000259" key="11">
    <source>
        <dbReference type="PROSITE" id="PS51194"/>
    </source>
</evidence>
<evidence type="ECO:0000256" key="4">
    <source>
        <dbReference type="ARBA" id="ARBA00022806"/>
    </source>
</evidence>
<dbReference type="eggNOG" id="arCOG00557">
    <property type="taxonomic scope" value="Archaea"/>
</dbReference>
<keyword evidence="1" id="KW-0547">Nucleotide-binding</keyword>
<dbReference type="InterPro" id="IPR027417">
    <property type="entry name" value="P-loop_NTPase"/>
</dbReference>
<dbReference type="InterPro" id="IPR017170">
    <property type="entry name" value="Lhr-like"/>
</dbReference>
<dbReference type="PIRSF" id="PIRSF037307">
    <property type="entry name" value="Lhr-like_helic_prd"/>
    <property type="match status" value="1"/>
</dbReference>
<dbReference type="AlphaFoldDB" id="G0ECC4"/>
<evidence type="ECO:0000256" key="3">
    <source>
        <dbReference type="ARBA" id="ARBA00022801"/>
    </source>
</evidence>
<evidence type="ECO:0000256" key="7">
    <source>
        <dbReference type="ARBA" id="ARBA00023204"/>
    </source>
</evidence>
<protein>
    <submittedName>
        <fullName evidence="12">DEAD/DEAH box helicase domain protein</fullName>
    </submittedName>
</protein>
<dbReference type="GO" id="GO:0006281">
    <property type="term" value="P:DNA repair"/>
    <property type="evidence" value="ECO:0007669"/>
    <property type="project" value="UniProtKB-KW"/>
</dbReference>
<dbReference type="InterPro" id="IPR014001">
    <property type="entry name" value="Helicase_ATP-bd"/>
</dbReference>
<keyword evidence="6" id="KW-0238">DNA-binding</keyword>
<keyword evidence="3" id="KW-0378">Hydrolase</keyword>
<dbReference type="InterPro" id="IPR013701">
    <property type="entry name" value="Lhr-like_DEAD/DEAH_assoc"/>
</dbReference>
<keyword evidence="2" id="KW-0227">DNA damage</keyword>
<comment type="similarity">
    <text evidence="9">Belongs to the Lhr helicase family. Lhr-Core subfamily.</text>
</comment>
<dbReference type="InterPro" id="IPR001650">
    <property type="entry name" value="Helicase_C-like"/>
</dbReference>
<feature type="domain" description="Helicase ATP-binding" evidence="10">
    <location>
        <begin position="39"/>
        <end position="217"/>
    </location>
</feature>
<dbReference type="SMART" id="SM00487">
    <property type="entry name" value="DEXDc"/>
    <property type="match status" value="1"/>
</dbReference>
<dbReference type="InterPro" id="IPR011545">
    <property type="entry name" value="DEAD/DEAH_box_helicase_dom"/>
</dbReference>
<sequence length="942" mass="105457">MGDTKGCPSGAFALLHPRLKEALVKHGYCEPTPVQERAIPVLLRGVNALVMAPTGSGKTEAALLPLASRVMGRGGDGIKILYVTPLRSLNRDIFLRIVKLLETAGLRVFVRHGDSTSSERRLFLQEPFDVVIITPETLEYLLSSSKRFREYLASLQAVIIDEVHELLDSKRGAELSVVLERLERISRFRVQRVGLSATVGDPMLAARFVAGVGRYVEIIEDPSAKRYEIIVETVKPGSSDNLEAVRLGVEPDTVARLRRIVEYSERYRHVLVFTNTRDTAEMLSKLLSLLVGDDKVRVHHGSLSREERLEAEKLFREGKLPILVATSSLELGIDIGHVEFVVQYLSPRQASKLVQRVGRSGHRLGRVSRGVVLTLSNFYDVLESMVLAARGMRGDIEEPRPYEKPLDVLVHEIAGMVDERGSITIDEVYDIVTRSWPFRDLTWDELLEVIGLMESARILRRDGNVLRPGRRLKSYHYSVTMIPDVKQYVVIEQGSGRRVGVLDEVFVADLSPGKQFVLAGKIWEVLDIGESRVLVRKVDEGSLVLPAWEGDLIPVEWKAAREAGALLRRLANNDSGLHDSYPATSSSWVLLESVVREHKSRGYPVPSDRLVLVEVYRDILALLGFFGTRLAKTLEFLVSTLVAEMVGYTPRSASNAYAVVLQLNSQPSPLLVETLTKLLKRISLDEAKVLVERAAKRSNLFMWKLYHVAVRMGLVEKGAKPERRLLESLADTLAGVEALRELEHDKLDFEALERLLKDIRDGRVRLKIVYSVEPSPLLQHAISVASSGDRVRDSTIPSSVLASVLRKRLDEKKVRLVCLRCGEVFEERIGSLDEKPKCPKCNAGFIAPTSLSSGEARRLVDAARKGVRLKGEDAKRLRELREAADLVLTFGKYALYALSVRGVGPKTARRVLSQLAYGEEAFFKALVEAEQRYLKTRRYWRG</sequence>
<dbReference type="SMART" id="SM00490">
    <property type="entry name" value="HELICc"/>
    <property type="match status" value="1"/>
</dbReference>
<dbReference type="Pfam" id="PF00271">
    <property type="entry name" value="Helicase_C"/>
    <property type="match status" value="1"/>
</dbReference>
<keyword evidence="8" id="KW-0413">Isomerase</keyword>
<evidence type="ECO:0000256" key="5">
    <source>
        <dbReference type="ARBA" id="ARBA00022840"/>
    </source>
</evidence>
<dbReference type="GO" id="GO:0004386">
    <property type="term" value="F:helicase activity"/>
    <property type="evidence" value="ECO:0007669"/>
    <property type="project" value="UniProtKB-KW"/>
</dbReference>
<keyword evidence="4 12" id="KW-0347">Helicase</keyword>
<evidence type="ECO:0000256" key="2">
    <source>
        <dbReference type="ARBA" id="ARBA00022763"/>
    </source>
</evidence>
<dbReference type="GO" id="GO:0016887">
    <property type="term" value="F:ATP hydrolysis activity"/>
    <property type="evidence" value="ECO:0007669"/>
    <property type="project" value="TreeGrafter"/>
</dbReference>
<dbReference type="SUPFAM" id="SSF52540">
    <property type="entry name" value="P-loop containing nucleoside triphosphate hydrolases"/>
    <property type="match status" value="1"/>
</dbReference>
<dbReference type="InParanoid" id="G0ECC4"/>
<dbReference type="GO" id="GO:0140097">
    <property type="term" value="F:catalytic activity, acting on DNA"/>
    <property type="evidence" value="ECO:0007669"/>
    <property type="project" value="UniProtKB-ARBA"/>
</dbReference>
<keyword evidence="13" id="KW-1185">Reference proteome</keyword>
<evidence type="ECO:0000259" key="10">
    <source>
        <dbReference type="PROSITE" id="PS51192"/>
    </source>
</evidence>
<dbReference type="Proteomes" id="UP000001037">
    <property type="component" value="Chromosome"/>
</dbReference>
<dbReference type="InterPro" id="IPR052511">
    <property type="entry name" value="ATP-dep_Helicase"/>
</dbReference>
<proteinExistence type="inferred from homology"/>
<evidence type="ECO:0000256" key="1">
    <source>
        <dbReference type="ARBA" id="ARBA00022741"/>
    </source>
</evidence>
<dbReference type="PROSITE" id="PS51192">
    <property type="entry name" value="HELICASE_ATP_BIND_1"/>
    <property type="match status" value="1"/>
</dbReference>
<dbReference type="KEGG" id="pfm:Pyrfu_1637"/>
<reference evidence="12 13" key="1">
    <citation type="journal article" date="2011" name="Stand. Genomic Sci.">
        <title>Complete genome sequence of the hyperthermophilic chemolithoautotroph Pyrolobus fumarii type strain (1A).</title>
        <authorList>
            <person name="Anderson I."/>
            <person name="Goker M."/>
            <person name="Nolan M."/>
            <person name="Lucas S."/>
            <person name="Hammon N."/>
            <person name="Deshpande S."/>
            <person name="Cheng J.F."/>
            <person name="Tapia R."/>
            <person name="Han C."/>
            <person name="Goodwin L."/>
            <person name="Pitluck S."/>
            <person name="Huntemann M."/>
            <person name="Liolios K."/>
            <person name="Ivanova N."/>
            <person name="Pagani I."/>
            <person name="Mavromatis K."/>
            <person name="Ovchinikova G."/>
            <person name="Pati A."/>
            <person name="Chen A."/>
            <person name="Palaniappan K."/>
            <person name="Land M."/>
            <person name="Hauser L."/>
            <person name="Brambilla E.M."/>
            <person name="Huber H."/>
            <person name="Yasawong M."/>
            <person name="Rohde M."/>
            <person name="Spring S."/>
            <person name="Abt B."/>
            <person name="Sikorski J."/>
            <person name="Wirth R."/>
            <person name="Detter J.C."/>
            <person name="Woyke T."/>
            <person name="Bristow J."/>
            <person name="Eisen J.A."/>
            <person name="Markowitz V."/>
            <person name="Hugenholtz P."/>
            <person name="Kyrpides N.C."/>
            <person name="Klenk H.P."/>
            <person name="Lapidus A."/>
        </authorList>
    </citation>
    <scope>NUCLEOTIDE SEQUENCE [LARGE SCALE GENOMIC DNA]</scope>
    <source>
        <strain evidence="13">DSM 11204 / 1A</strain>
    </source>
</reference>
<evidence type="ECO:0000256" key="6">
    <source>
        <dbReference type="ARBA" id="ARBA00023125"/>
    </source>
</evidence>
<keyword evidence="7" id="KW-0234">DNA repair</keyword>
<dbReference type="FunCoup" id="G0ECC4">
    <property type="interactions" value="8"/>
</dbReference>
<dbReference type="PANTHER" id="PTHR47962:SF5">
    <property type="entry name" value="ATP-DEPENDENT HELICASE LHR-RELATED"/>
    <property type="match status" value="1"/>
</dbReference>
<evidence type="ECO:0000256" key="8">
    <source>
        <dbReference type="ARBA" id="ARBA00023235"/>
    </source>
</evidence>
<dbReference type="PROSITE" id="PS51194">
    <property type="entry name" value="HELICASE_CTER"/>
    <property type="match status" value="1"/>
</dbReference>
<accession>G0ECC4</accession>
<dbReference type="STRING" id="694429.Pyrfu_1637"/>
<dbReference type="HOGENOM" id="CLU_002025_0_0_2"/>
<evidence type="ECO:0000256" key="9">
    <source>
        <dbReference type="ARBA" id="ARBA00093467"/>
    </source>
</evidence>
<dbReference type="Gene3D" id="3.40.50.300">
    <property type="entry name" value="P-loop containing nucleotide triphosphate hydrolases"/>
    <property type="match status" value="2"/>
</dbReference>
<dbReference type="Pfam" id="PF19306">
    <property type="entry name" value="WHD_Lhr"/>
    <property type="match status" value="1"/>
</dbReference>
<dbReference type="GO" id="GO:0005524">
    <property type="term" value="F:ATP binding"/>
    <property type="evidence" value="ECO:0007669"/>
    <property type="project" value="UniProtKB-KW"/>
</dbReference>
<dbReference type="Pfam" id="PF08494">
    <property type="entry name" value="DEAD_assoc"/>
    <property type="match status" value="1"/>
</dbReference>
<dbReference type="InterPro" id="IPR045628">
    <property type="entry name" value="Lhr_WH_dom"/>
</dbReference>
<organism evidence="12 13">
    <name type="scientific">Pyrolobus fumarii (strain DSM 11204 / 1A)</name>
    <dbReference type="NCBI Taxonomy" id="694429"/>
    <lineage>
        <taxon>Archaea</taxon>
        <taxon>Thermoproteota</taxon>
        <taxon>Thermoprotei</taxon>
        <taxon>Desulfurococcales</taxon>
        <taxon>Pyrodictiaceae</taxon>
        <taxon>Pyrolobus</taxon>
    </lineage>
</organism>
<feature type="domain" description="Helicase C-terminal" evidence="11">
    <location>
        <begin position="256"/>
        <end position="407"/>
    </location>
</feature>
<keyword evidence="5" id="KW-0067">ATP-binding</keyword>
<dbReference type="GO" id="GO:0003677">
    <property type="term" value="F:DNA binding"/>
    <property type="evidence" value="ECO:0007669"/>
    <property type="project" value="UniProtKB-KW"/>
</dbReference>
<dbReference type="OrthoDB" id="33870at2157"/>
<evidence type="ECO:0000313" key="13">
    <source>
        <dbReference type="Proteomes" id="UP000001037"/>
    </source>
</evidence>
<gene>
    <name evidence="12" type="ordered locus">Pyrfu_1637</name>
</gene>
<dbReference type="Pfam" id="PF00270">
    <property type="entry name" value="DEAD"/>
    <property type="match status" value="1"/>
</dbReference>
<name>G0ECC4_PYRF1</name>
<dbReference type="RefSeq" id="WP_014027171.1">
    <property type="nucleotide sequence ID" value="NC_015931.1"/>
</dbReference>
<dbReference type="PANTHER" id="PTHR47962">
    <property type="entry name" value="ATP-DEPENDENT HELICASE LHR-RELATED-RELATED"/>
    <property type="match status" value="1"/>
</dbReference>